<feature type="compositionally biased region" description="Low complexity" evidence="1">
    <location>
        <begin position="12"/>
        <end position="25"/>
    </location>
</feature>
<evidence type="ECO:0000313" key="3">
    <source>
        <dbReference type="WBParaSite" id="L893_g5214.t1"/>
    </source>
</evidence>
<name>A0A1I8AFY5_9BILA</name>
<feature type="compositionally biased region" description="Polar residues" evidence="1">
    <location>
        <begin position="1"/>
        <end position="11"/>
    </location>
</feature>
<accession>A0A1I8AFY5</accession>
<protein>
    <submittedName>
        <fullName evidence="3">Uncharacterized protein</fullName>
    </submittedName>
</protein>
<proteinExistence type="predicted"/>
<feature type="region of interest" description="Disordered" evidence="1">
    <location>
        <begin position="1"/>
        <end position="25"/>
    </location>
</feature>
<evidence type="ECO:0000313" key="2">
    <source>
        <dbReference type="Proteomes" id="UP000095287"/>
    </source>
</evidence>
<dbReference type="Proteomes" id="UP000095287">
    <property type="component" value="Unplaced"/>
</dbReference>
<evidence type="ECO:0000256" key="1">
    <source>
        <dbReference type="SAM" id="MobiDB-lite"/>
    </source>
</evidence>
<keyword evidence="2" id="KW-1185">Reference proteome</keyword>
<organism evidence="2 3">
    <name type="scientific">Steinernema glaseri</name>
    <dbReference type="NCBI Taxonomy" id="37863"/>
    <lineage>
        <taxon>Eukaryota</taxon>
        <taxon>Metazoa</taxon>
        <taxon>Ecdysozoa</taxon>
        <taxon>Nematoda</taxon>
        <taxon>Chromadorea</taxon>
        <taxon>Rhabditida</taxon>
        <taxon>Tylenchina</taxon>
        <taxon>Panagrolaimomorpha</taxon>
        <taxon>Strongyloidoidea</taxon>
        <taxon>Steinernematidae</taxon>
        <taxon>Steinernema</taxon>
    </lineage>
</organism>
<reference evidence="3" key="1">
    <citation type="submission" date="2016-11" db="UniProtKB">
        <authorList>
            <consortium name="WormBaseParasite"/>
        </authorList>
    </citation>
    <scope>IDENTIFICATION</scope>
</reference>
<sequence length="25" mass="2392">MATSASRSSETPGAPRSTSAPSASP</sequence>
<dbReference type="AlphaFoldDB" id="A0A1I8AFY5"/>
<dbReference type="WBParaSite" id="L893_g5214.t1">
    <property type="protein sequence ID" value="L893_g5214.t1"/>
    <property type="gene ID" value="L893_g5214"/>
</dbReference>